<dbReference type="Proteomes" id="UP001327225">
    <property type="component" value="Chromosome"/>
</dbReference>
<protein>
    <recommendedName>
        <fullName evidence="3">Transcriptional regulator</fullName>
    </recommendedName>
</protein>
<proteinExistence type="predicted"/>
<keyword evidence="2" id="KW-1185">Reference proteome</keyword>
<reference evidence="2" key="1">
    <citation type="submission" date="2023-12" db="EMBL/GenBank/DDBJ databases">
        <title>Novel species in genus Nocardioides.</title>
        <authorList>
            <person name="Zhou H."/>
        </authorList>
    </citation>
    <scope>NUCLEOTIDE SEQUENCE [LARGE SCALE GENOMIC DNA]</scope>
    <source>
        <strain evidence="2">HM61</strain>
    </source>
</reference>
<organism evidence="1 2">
    <name type="scientific">Nocardioides bizhenqiangii</name>
    <dbReference type="NCBI Taxonomy" id="3095076"/>
    <lineage>
        <taxon>Bacteria</taxon>
        <taxon>Bacillati</taxon>
        <taxon>Actinomycetota</taxon>
        <taxon>Actinomycetes</taxon>
        <taxon>Propionibacteriales</taxon>
        <taxon>Nocardioidaceae</taxon>
        <taxon>Nocardioides</taxon>
    </lineage>
</organism>
<dbReference type="EMBL" id="CP141059">
    <property type="protein sequence ID" value="WQQ25242.1"/>
    <property type="molecule type" value="Genomic_DNA"/>
</dbReference>
<gene>
    <name evidence="1" type="ORF">SHK19_14865</name>
</gene>
<name>A0ABZ0ZLQ0_9ACTN</name>
<accession>A0ABZ0ZLQ0</accession>
<evidence type="ECO:0000313" key="1">
    <source>
        <dbReference type="EMBL" id="WQQ25242.1"/>
    </source>
</evidence>
<evidence type="ECO:0000313" key="2">
    <source>
        <dbReference type="Proteomes" id="UP001327225"/>
    </source>
</evidence>
<dbReference type="RefSeq" id="WP_322455759.1">
    <property type="nucleotide sequence ID" value="NZ_CP141059.1"/>
</dbReference>
<sequence>MTIYQLLTADWRIRLLAQLTCAPRPLPRPTSSPTNGEEVAS</sequence>
<evidence type="ECO:0008006" key="3">
    <source>
        <dbReference type="Google" id="ProtNLM"/>
    </source>
</evidence>